<accession>A0A3A1YJQ7</accession>
<name>A0A3A1YJQ7_9GAMM</name>
<dbReference type="Proteomes" id="UP000265916">
    <property type="component" value="Unassembled WGS sequence"/>
</dbReference>
<gene>
    <name evidence="5" type="ORF">CKF58_04730</name>
</gene>
<dbReference type="EMBL" id="NRJG01000081">
    <property type="protein sequence ID" value="RIY37811.1"/>
    <property type="molecule type" value="Genomic_DNA"/>
</dbReference>
<evidence type="ECO:0000313" key="6">
    <source>
        <dbReference type="Proteomes" id="UP000265916"/>
    </source>
</evidence>
<keyword evidence="2" id="KW-0378">Hydrolase</keyword>
<dbReference type="InterPro" id="IPR011650">
    <property type="entry name" value="Peptidase_M20_dimer"/>
</dbReference>
<keyword evidence="3" id="KW-0170">Cobalt</keyword>
<dbReference type="GO" id="GO:0006526">
    <property type="term" value="P:L-arginine biosynthetic process"/>
    <property type="evidence" value="ECO:0007669"/>
    <property type="project" value="TreeGrafter"/>
</dbReference>
<dbReference type="Gene3D" id="3.40.630.10">
    <property type="entry name" value="Zn peptidases"/>
    <property type="match status" value="1"/>
</dbReference>
<dbReference type="SUPFAM" id="SSF53187">
    <property type="entry name" value="Zn-dependent exopeptidases"/>
    <property type="match status" value="1"/>
</dbReference>
<keyword evidence="1" id="KW-0479">Metal-binding</keyword>
<evidence type="ECO:0000259" key="4">
    <source>
        <dbReference type="Pfam" id="PF07687"/>
    </source>
</evidence>
<dbReference type="Pfam" id="PF07687">
    <property type="entry name" value="M20_dimer"/>
    <property type="match status" value="1"/>
</dbReference>
<dbReference type="Gene3D" id="3.30.70.360">
    <property type="match status" value="1"/>
</dbReference>
<dbReference type="InterPro" id="IPR050072">
    <property type="entry name" value="Peptidase_M20A"/>
</dbReference>
<proteinExistence type="predicted"/>
<feature type="domain" description="Peptidase M20 dimerisation" evidence="4">
    <location>
        <begin position="320"/>
        <end position="424"/>
    </location>
</feature>
<dbReference type="OrthoDB" id="9809784at2"/>
<dbReference type="InterPro" id="IPR036264">
    <property type="entry name" value="Bact_exopeptidase_dim_dom"/>
</dbReference>
<dbReference type="NCBIfam" id="NF009557">
    <property type="entry name" value="PRK13009.1"/>
    <property type="match status" value="1"/>
</dbReference>
<comment type="caution">
    <text evidence="5">The sequence shown here is derived from an EMBL/GenBank/DDBJ whole genome shotgun (WGS) entry which is preliminary data.</text>
</comment>
<dbReference type="GO" id="GO:0008777">
    <property type="term" value="F:acetylornithine deacetylase activity"/>
    <property type="evidence" value="ECO:0007669"/>
    <property type="project" value="TreeGrafter"/>
</dbReference>
<organism evidence="5 6">
    <name type="scientific">Psittacicella hinzii</name>
    <dbReference type="NCBI Taxonomy" id="2028575"/>
    <lineage>
        <taxon>Bacteria</taxon>
        <taxon>Pseudomonadati</taxon>
        <taxon>Pseudomonadota</taxon>
        <taxon>Gammaproteobacteria</taxon>
        <taxon>Pasteurellales</taxon>
        <taxon>Psittacicellaceae</taxon>
        <taxon>Psittacicella</taxon>
    </lineage>
</organism>
<dbReference type="RefSeq" id="WP_119531494.1">
    <property type="nucleotide sequence ID" value="NZ_JBHSSP010000037.1"/>
</dbReference>
<evidence type="ECO:0000313" key="5">
    <source>
        <dbReference type="EMBL" id="RIY37811.1"/>
    </source>
</evidence>
<dbReference type="GO" id="GO:0046872">
    <property type="term" value="F:metal ion binding"/>
    <property type="evidence" value="ECO:0007669"/>
    <property type="project" value="UniProtKB-KW"/>
</dbReference>
<sequence length="566" mass="62376">MKKKLSSLVNPTGKRPYYLDPLATQLDYLGGIATLQELVSRNTVTPADDQTQEDIAKILKPYGFVAINFSHHGITNTLYVRLGAKSQLASTYSGQTGRPWTLNHGNTGDFTDSTWEQVYLQYLSAKAAGVKLSWANFPAISDLPVFLFAGHTDVVPPGNLEQWTLNDPFDPQVHEQVPTANHQATNPYSTLEDVDYLVSATQGLSPAAEFIREFPAYRQALGNRYLYHPEQYMVGRGTTDMKGGLVASIYAVTALLDVYAGTPEIEQVTLAFLLTSDEEAAAVDGTKYVVTCLEEVQQNVAWCIIAEPSSSAQVGDVIRNGRRGSASWWLTVQGEQGHVAYPHLVDNPIHRLVPLLNALQTELMNLDQGNSEFPATSFQLVELAAGDGTTNLVPGTARAQFNLRFNNEHTYTSLQAKVNSIIDRFPELKDKLTVQSTCSGESFVTPQASPFCQDATKVITTLTRGNLVPKFDTGGGTSDGRFLTRICEQMFELGTTNATLHKVNEHVILGEFYELMQIYYCIMLNTFGLIALDGDDLATMSKASPEAFNPHLWEKQPSPQIRCDKE</sequence>
<evidence type="ECO:0000256" key="2">
    <source>
        <dbReference type="ARBA" id="ARBA00022801"/>
    </source>
</evidence>
<dbReference type="SUPFAM" id="SSF55031">
    <property type="entry name" value="Bacterial exopeptidase dimerisation domain"/>
    <property type="match status" value="1"/>
</dbReference>
<keyword evidence="6" id="KW-1185">Reference proteome</keyword>
<protein>
    <submittedName>
        <fullName evidence="5">Succinyl-diaminopimelate desuccinylase</fullName>
    </submittedName>
</protein>
<dbReference type="InterPro" id="IPR002933">
    <property type="entry name" value="Peptidase_M20"/>
</dbReference>
<dbReference type="Pfam" id="PF01546">
    <property type="entry name" value="Peptidase_M20"/>
    <property type="match status" value="1"/>
</dbReference>
<evidence type="ECO:0000256" key="1">
    <source>
        <dbReference type="ARBA" id="ARBA00022723"/>
    </source>
</evidence>
<reference evidence="5 6" key="1">
    <citation type="submission" date="2017-08" db="EMBL/GenBank/DDBJ databases">
        <title>Reclassification of Bisgaard taxon 37 and 44.</title>
        <authorList>
            <person name="Christensen H."/>
        </authorList>
    </citation>
    <scope>NUCLEOTIDE SEQUENCE [LARGE SCALE GENOMIC DNA]</scope>
    <source>
        <strain evidence="5 6">111</strain>
    </source>
</reference>
<dbReference type="PANTHER" id="PTHR43808:SF31">
    <property type="entry name" value="N-ACETYL-L-CITRULLINE DEACETYLASE"/>
    <property type="match status" value="1"/>
</dbReference>
<dbReference type="AlphaFoldDB" id="A0A3A1YJQ7"/>
<evidence type="ECO:0000256" key="3">
    <source>
        <dbReference type="ARBA" id="ARBA00023285"/>
    </source>
</evidence>
<dbReference type="PANTHER" id="PTHR43808">
    <property type="entry name" value="ACETYLORNITHINE DEACETYLASE"/>
    <property type="match status" value="1"/>
</dbReference>